<feature type="transmembrane region" description="Helical" evidence="5">
    <location>
        <begin position="44"/>
        <end position="62"/>
    </location>
</feature>
<dbReference type="Pfam" id="PF01758">
    <property type="entry name" value="SBF"/>
    <property type="match status" value="1"/>
</dbReference>
<feature type="transmembrane region" description="Helical" evidence="5">
    <location>
        <begin position="164"/>
        <end position="186"/>
    </location>
</feature>
<dbReference type="EMBL" id="BAABRL010000002">
    <property type="protein sequence ID" value="GAA5494430.1"/>
    <property type="molecule type" value="Genomic_DNA"/>
</dbReference>
<feature type="transmembrane region" description="Helical" evidence="5">
    <location>
        <begin position="230"/>
        <end position="249"/>
    </location>
</feature>
<dbReference type="PANTHER" id="PTHR10361:SF28">
    <property type="entry name" value="P3 PROTEIN-RELATED"/>
    <property type="match status" value="1"/>
</dbReference>
<evidence type="ECO:0000256" key="5">
    <source>
        <dbReference type="SAM" id="Phobius"/>
    </source>
</evidence>
<keyword evidence="3 5" id="KW-1133">Transmembrane helix</keyword>
<reference evidence="6 7" key="1">
    <citation type="submission" date="2024-02" db="EMBL/GenBank/DDBJ databases">
        <title>Rubritalea halochordaticola NBRC 107102.</title>
        <authorList>
            <person name="Ichikawa N."/>
            <person name="Katano-Makiyama Y."/>
            <person name="Hidaka K."/>
        </authorList>
    </citation>
    <scope>NUCLEOTIDE SEQUENCE [LARGE SCALE GENOMIC DNA]</scope>
    <source>
        <strain evidence="6 7">NBRC 107102</strain>
    </source>
</reference>
<protein>
    <submittedName>
        <fullName evidence="6">Pantothenates transporter PanS</fullName>
    </submittedName>
</protein>
<dbReference type="InterPro" id="IPR004710">
    <property type="entry name" value="Bilac:Na_transpt"/>
</dbReference>
<evidence type="ECO:0000256" key="3">
    <source>
        <dbReference type="ARBA" id="ARBA00022989"/>
    </source>
</evidence>
<dbReference type="InterPro" id="IPR002657">
    <property type="entry name" value="BilAc:Na_symport/Acr3"/>
</dbReference>
<dbReference type="InterPro" id="IPR038770">
    <property type="entry name" value="Na+/solute_symporter_sf"/>
</dbReference>
<dbReference type="Proteomes" id="UP001424741">
    <property type="component" value="Unassembled WGS sequence"/>
</dbReference>
<feature type="transmembrane region" description="Helical" evidence="5">
    <location>
        <begin position="74"/>
        <end position="93"/>
    </location>
</feature>
<feature type="transmembrane region" description="Helical" evidence="5">
    <location>
        <begin position="132"/>
        <end position="152"/>
    </location>
</feature>
<keyword evidence="7" id="KW-1185">Reference proteome</keyword>
<name>A0ABP9UVI6_9BACT</name>
<accession>A0ABP9UVI6</accession>
<gene>
    <name evidence="6" type="primary">panS</name>
    <name evidence="6" type="ORF">Rhal01_00591</name>
</gene>
<feature type="transmembrane region" description="Helical" evidence="5">
    <location>
        <begin position="105"/>
        <end position="125"/>
    </location>
</feature>
<keyword evidence="4 5" id="KW-0472">Membrane</keyword>
<dbReference type="PANTHER" id="PTHR10361">
    <property type="entry name" value="SODIUM-BILE ACID COTRANSPORTER"/>
    <property type="match status" value="1"/>
</dbReference>
<proteinExistence type="predicted"/>
<feature type="transmembrane region" description="Helical" evidence="5">
    <location>
        <begin position="198"/>
        <end position="218"/>
    </location>
</feature>
<evidence type="ECO:0000256" key="4">
    <source>
        <dbReference type="ARBA" id="ARBA00023136"/>
    </source>
</evidence>
<dbReference type="RefSeq" id="WP_346187405.1">
    <property type="nucleotide sequence ID" value="NZ_BAABRL010000002.1"/>
</dbReference>
<evidence type="ECO:0000313" key="7">
    <source>
        <dbReference type="Proteomes" id="UP001424741"/>
    </source>
</evidence>
<sequence length="332" mass="35800">MKILATCTNLFWLWTILGVVWAWFQPSAFTWFLTGVVPGTEIKLLTAGLGVIMLGMGITLSWEDFKAVLKTPRQVFLGVAAQFLIMPLLGWSVASLFDLEPMLKLGMILVSCCPGGTASNVICYLARANVALSVLMTMCSTFLAVVLTPYLTKFYASAILQVDAGAMIWSMVTIVLLPVVGGVLINHFFKGKLDKVKAVSPVISVLVIVLIVGGVIGLQKNSIVEYAATLLPAVFILHALGFALGYLTAKLLKLEERSCRTVSVEVGMQNSGLGSKLAKDHFSALAMTPCAISALYHCMIGSLLAAYWRQREVVEDEASEESSLLATVEVAE</sequence>
<comment type="caution">
    <text evidence="6">The sequence shown here is derived from an EMBL/GenBank/DDBJ whole genome shotgun (WGS) entry which is preliminary data.</text>
</comment>
<feature type="transmembrane region" description="Helical" evidence="5">
    <location>
        <begin position="7"/>
        <end position="24"/>
    </location>
</feature>
<comment type="subcellular location">
    <subcellularLocation>
        <location evidence="1">Membrane</location>
        <topology evidence="1">Multi-pass membrane protein</topology>
    </subcellularLocation>
</comment>
<keyword evidence="2 5" id="KW-0812">Transmembrane</keyword>
<organism evidence="6 7">
    <name type="scientific">Rubritalea halochordaticola</name>
    <dbReference type="NCBI Taxonomy" id="714537"/>
    <lineage>
        <taxon>Bacteria</taxon>
        <taxon>Pseudomonadati</taxon>
        <taxon>Verrucomicrobiota</taxon>
        <taxon>Verrucomicrobiia</taxon>
        <taxon>Verrucomicrobiales</taxon>
        <taxon>Rubritaleaceae</taxon>
        <taxon>Rubritalea</taxon>
    </lineage>
</organism>
<dbReference type="Gene3D" id="1.20.1530.20">
    <property type="match status" value="1"/>
</dbReference>
<evidence type="ECO:0000256" key="2">
    <source>
        <dbReference type="ARBA" id="ARBA00022692"/>
    </source>
</evidence>
<evidence type="ECO:0000256" key="1">
    <source>
        <dbReference type="ARBA" id="ARBA00004141"/>
    </source>
</evidence>
<evidence type="ECO:0000313" key="6">
    <source>
        <dbReference type="EMBL" id="GAA5494430.1"/>
    </source>
</evidence>